<feature type="region of interest" description="Disordered" evidence="1">
    <location>
        <begin position="328"/>
        <end position="358"/>
    </location>
</feature>
<accession>A0A0D3KQQ4</accession>
<evidence type="ECO:0008006" key="5">
    <source>
        <dbReference type="Google" id="ProtNLM"/>
    </source>
</evidence>
<dbReference type="AlphaFoldDB" id="A0A0D3KQQ4"/>
<dbReference type="Proteomes" id="UP000013827">
    <property type="component" value="Unassembled WGS sequence"/>
</dbReference>
<evidence type="ECO:0000313" key="4">
    <source>
        <dbReference type="Proteomes" id="UP000013827"/>
    </source>
</evidence>
<evidence type="ECO:0000256" key="2">
    <source>
        <dbReference type="SAM" id="Phobius"/>
    </source>
</evidence>
<protein>
    <recommendedName>
        <fullName evidence="5">EamA domain-containing protein</fullName>
    </recommendedName>
</protein>
<proteinExistence type="predicted"/>
<dbReference type="PaxDb" id="2903-EOD38089"/>
<name>A0A0D3KQQ4_EMIH1</name>
<feature type="transmembrane region" description="Helical" evidence="2">
    <location>
        <begin position="150"/>
        <end position="169"/>
    </location>
</feature>
<dbReference type="GeneID" id="17283359"/>
<keyword evidence="2" id="KW-0472">Membrane</keyword>
<feature type="transmembrane region" description="Helical" evidence="2">
    <location>
        <begin position="304"/>
        <end position="324"/>
    </location>
</feature>
<keyword evidence="4" id="KW-1185">Reference proteome</keyword>
<dbReference type="EnsemblProtists" id="EOD38089">
    <property type="protein sequence ID" value="EOD38089"/>
    <property type="gene ID" value="EMIHUDRAFT_97978"/>
</dbReference>
<keyword evidence="2" id="KW-0812">Transmembrane</keyword>
<keyword evidence="2" id="KW-1133">Transmembrane helix</keyword>
<feature type="transmembrane region" description="Helical" evidence="2">
    <location>
        <begin position="275"/>
        <end position="297"/>
    </location>
</feature>
<feature type="transmembrane region" description="Helical" evidence="2">
    <location>
        <begin position="181"/>
        <end position="201"/>
    </location>
</feature>
<feature type="transmembrane region" description="Helical" evidence="2">
    <location>
        <begin position="90"/>
        <end position="110"/>
    </location>
</feature>
<reference evidence="3" key="2">
    <citation type="submission" date="2024-10" db="UniProtKB">
        <authorList>
            <consortium name="EnsemblProtists"/>
        </authorList>
    </citation>
    <scope>IDENTIFICATION</scope>
</reference>
<sequence length="358" mass="36587">MAASGLPVAILWSTIACFLFGVQNYAIAYTNSLPGDDFCRTVGLLWFFTGVCGLGALARHPLHRIFFSEAEAKPGLAESLIAPEAGTVTLLSKTATLGGGLAIGMAQLFMKLSFGADPDAEGPLASVICADVILVSVLCHFVYHEYLNAAQWGSVALVFAGLITMAGVFDGGGGTSVSPVAFSLAFAAMISFGASIFSVRVAAVGGIAASSGFIARTLILGAFSVPLLIAARWDSSSTSHTHAARFSLESEESFPLHMQAAGVYSINEALSAGPYTSISIAIFGSNSLVVLLLAAIVEGHVPALSALVGMALTASGCVIISLAAPPEAPPEDEGLEEMSSSLPRKGGNRYSTGGFGAA</sequence>
<evidence type="ECO:0000256" key="1">
    <source>
        <dbReference type="SAM" id="MobiDB-lite"/>
    </source>
</evidence>
<organism evidence="3 4">
    <name type="scientific">Emiliania huxleyi (strain CCMP1516)</name>
    <dbReference type="NCBI Taxonomy" id="280463"/>
    <lineage>
        <taxon>Eukaryota</taxon>
        <taxon>Haptista</taxon>
        <taxon>Haptophyta</taxon>
        <taxon>Prymnesiophyceae</taxon>
        <taxon>Isochrysidales</taxon>
        <taxon>Noelaerhabdaceae</taxon>
        <taxon>Emiliania</taxon>
    </lineage>
</organism>
<dbReference type="RefSeq" id="XP_005790518.1">
    <property type="nucleotide sequence ID" value="XM_005790461.1"/>
</dbReference>
<evidence type="ECO:0000313" key="3">
    <source>
        <dbReference type="EnsemblProtists" id="EOD38089"/>
    </source>
</evidence>
<reference evidence="4" key="1">
    <citation type="journal article" date="2013" name="Nature">
        <title>Pan genome of the phytoplankton Emiliania underpins its global distribution.</title>
        <authorList>
            <person name="Read B.A."/>
            <person name="Kegel J."/>
            <person name="Klute M.J."/>
            <person name="Kuo A."/>
            <person name="Lefebvre S.C."/>
            <person name="Maumus F."/>
            <person name="Mayer C."/>
            <person name="Miller J."/>
            <person name="Monier A."/>
            <person name="Salamov A."/>
            <person name="Young J."/>
            <person name="Aguilar M."/>
            <person name="Claverie J.M."/>
            <person name="Frickenhaus S."/>
            <person name="Gonzalez K."/>
            <person name="Herman E.K."/>
            <person name="Lin Y.C."/>
            <person name="Napier J."/>
            <person name="Ogata H."/>
            <person name="Sarno A.F."/>
            <person name="Shmutz J."/>
            <person name="Schroeder D."/>
            <person name="de Vargas C."/>
            <person name="Verret F."/>
            <person name="von Dassow P."/>
            <person name="Valentin K."/>
            <person name="Van de Peer Y."/>
            <person name="Wheeler G."/>
            <person name="Dacks J.B."/>
            <person name="Delwiche C.F."/>
            <person name="Dyhrman S.T."/>
            <person name="Glockner G."/>
            <person name="John U."/>
            <person name="Richards T."/>
            <person name="Worden A.Z."/>
            <person name="Zhang X."/>
            <person name="Grigoriev I.V."/>
            <person name="Allen A.E."/>
            <person name="Bidle K."/>
            <person name="Borodovsky M."/>
            <person name="Bowler C."/>
            <person name="Brownlee C."/>
            <person name="Cock J.M."/>
            <person name="Elias M."/>
            <person name="Gladyshev V.N."/>
            <person name="Groth M."/>
            <person name="Guda C."/>
            <person name="Hadaegh A."/>
            <person name="Iglesias-Rodriguez M.D."/>
            <person name="Jenkins J."/>
            <person name="Jones B.M."/>
            <person name="Lawson T."/>
            <person name="Leese F."/>
            <person name="Lindquist E."/>
            <person name="Lobanov A."/>
            <person name="Lomsadze A."/>
            <person name="Malik S.B."/>
            <person name="Marsh M.E."/>
            <person name="Mackinder L."/>
            <person name="Mock T."/>
            <person name="Mueller-Roeber B."/>
            <person name="Pagarete A."/>
            <person name="Parker M."/>
            <person name="Probert I."/>
            <person name="Quesneville H."/>
            <person name="Raines C."/>
            <person name="Rensing S.A."/>
            <person name="Riano-Pachon D.M."/>
            <person name="Richier S."/>
            <person name="Rokitta S."/>
            <person name="Shiraiwa Y."/>
            <person name="Soanes D.M."/>
            <person name="van der Giezen M."/>
            <person name="Wahlund T.M."/>
            <person name="Williams B."/>
            <person name="Wilson W."/>
            <person name="Wolfe G."/>
            <person name="Wurch L.L."/>
        </authorList>
    </citation>
    <scope>NUCLEOTIDE SEQUENCE</scope>
</reference>
<dbReference type="HOGENOM" id="CLU_066351_0_0_1"/>
<dbReference type="OMA" id="FNDRDVE"/>
<feature type="transmembrane region" description="Helical" evidence="2">
    <location>
        <begin position="38"/>
        <end position="58"/>
    </location>
</feature>
<dbReference type="KEGG" id="ehx:EMIHUDRAFT_97978"/>
<feature type="transmembrane region" description="Helical" evidence="2">
    <location>
        <begin position="122"/>
        <end position="143"/>
    </location>
</feature>
<feature type="transmembrane region" description="Helical" evidence="2">
    <location>
        <begin position="213"/>
        <end position="233"/>
    </location>
</feature>